<keyword evidence="1" id="KW-1133">Transmembrane helix</keyword>
<dbReference type="RefSeq" id="WP_159581581.1">
    <property type="nucleotide sequence ID" value="NZ_JBIPKE010000020.1"/>
</dbReference>
<dbReference type="PANTHER" id="PTHR43081:SF1">
    <property type="entry name" value="ADENYLATE CYCLASE, TERMINAL-DIFFERENTIATION SPECIFIC"/>
    <property type="match status" value="1"/>
</dbReference>
<organism evidence="3 4">
    <name type="scientific">Marinoscillum luteum</name>
    <dbReference type="NCBI Taxonomy" id="861051"/>
    <lineage>
        <taxon>Bacteria</taxon>
        <taxon>Pseudomonadati</taxon>
        <taxon>Bacteroidota</taxon>
        <taxon>Cytophagia</taxon>
        <taxon>Cytophagales</taxon>
        <taxon>Reichenbachiellaceae</taxon>
        <taxon>Marinoscillum</taxon>
    </lineage>
</organism>
<evidence type="ECO:0000313" key="4">
    <source>
        <dbReference type="Proteomes" id="UP001610063"/>
    </source>
</evidence>
<dbReference type="InterPro" id="IPR029787">
    <property type="entry name" value="Nucleotide_cyclase"/>
</dbReference>
<dbReference type="PANTHER" id="PTHR43081">
    <property type="entry name" value="ADENYLATE CYCLASE, TERMINAL-DIFFERENTIATION SPECIFIC-RELATED"/>
    <property type="match status" value="1"/>
</dbReference>
<dbReference type="Gene3D" id="3.30.70.1230">
    <property type="entry name" value="Nucleotide cyclase"/>
    <property type="match status" value="1"/>
</dbReference>
<protein>
    <submittedName>
        <fullName evidence="3">Adenylate/guanylate cyclase domain-containing protein</fullName>
    </submittedName>
</protein>
<accession>A0ABW7NDX0</accession>
<dbReference type="InterPro" id="IPR050697">
    <property type="entry name" value="Adenylyl/Guanylyl_Cyclase_3/4"/>
</dbReference>
<evidence type="ECO:0000256" key="1">
    <source>
        <dbReference type="SAM" id="Phobius"/>
    </source>
</evidence>
<feature type="transmembrane region" description="Helical" evidence="1">
    <location>
        <begin position="175"/>
        <end position="195"/>
    </location>
</feature>
<feature type="transmembrane region" description="Helical" evidence="1">
    <location>
        <begin position="21"/>
        <end position="40"/>
    </location>
</feature>
<proteinExistence type="predicted"/>
<keyword evidence="1" id="KW-0812">Transmembrane</keyword>
<gene>
    <name evidence="3" type="ORF">ACHKAR_19650</name>
</gene>
<dbReference type="CDD" id="cd07302">
    <property type="entry name" value="CHD"/>
    <property type="match status" value="1"/>
</dbReference>
<reference evidence="3 4" key="1">
    <citation type="journal article" date="2013" name="Int. J. Syst. Evol. Microbiol.">
        <title>Marinoscillum luteum sp. nov., isolated from marine sediment.</title>
        <authorList>
            <person name="Cha I.T."/>
            <person name="Park S.J."/>
            <person name="Kim S.J."/>
            <person name="Kim J.G."/>
            <person name="Jung M.Y."/>
            <person name="Shin K.S."/>
            <person name="Kwon K.K."/>
            <person name="Yang S.H."/>
            <person name="Seo Y.S."/>
            <person name="Rhee S.K."/>
        </authorList>
    </citation>
    <scope>NUCLEOTIDE SEQUENCE [LARGE SCALE GENOMIC DNA]</scope>
    <source>
        <strain evidence="3 4">KCTC 23939</strain>
    </source>
</reference>
<sequence length="422" mass="48384">MKKLLPGYLNTEIVKSEIKRLEVFIGFLLTGVALSLFMQIRHFNLMRDTFRNPFSFPFILLTAALMIALFTAGRKWVLRLQRKGRRLPRTYFWYTVLMEVSIPSLWLVVTSLIEETSSLLDSPIVFVFFILIIVSSLHLDFWLSACMGMLVSIFIASYTYWVTETYPIKLHLPLAIYYIRSFMFLMSGICAGLVASELRKRLTLTFQEIQAKEQIEGLFNQQVSKEMVEVLKEKQDFTARLDVTIMFLDIRDFTQKVQHLTAQEVNAFQNKFFSPVIEIINANNGIVNQIMGDGLMATFGAPIKDTTHYKSAWNATLKILDFLKSFRETNPEHRTLDIGMGMHCGEVLVGNIGTESRKQLSISGTPVIIASRIEQLNKEMESTVLISKALFDMLSDHIDQHETKGMIKMKGLDKEVEIVKVF</sequence>
<dbReference type="Pfam" id="PF00211">
    <property type="entry name" value="Guanylate_cyc"/>
    <property type="match status" value="1"/>
</dbReference>
<dbReference type="Proteomes" id="UP001610063">
    <property type="component" value="Unassembled WGS sequence"/>
</dbReference>
<feature type="transmembrane region" description="Helical" evidence="1">
    <location>
        <begin position="142"/>
        <end position="163"/>
    </location>
</feature>
<comment type="caution">
    <text evidence="3">The sequence shown here is derived from an EMBL/GenBank/DDBJ whole genome shotgun (WGS) entry which is preliminary data.</text>
</comment>
<dbReference type="EMBL" id="JBIPKE010000020">
    <property type="protein sequence ID" value="MFH6985677.1"/>
    <property type="molecule type" value="Genomic_DNA"/>
</dbReference>
<dbReference type="SUPFAM" id="SSF55073">
    <property type="entry name" value="Nucleotide cyclase"/>
    <property type="match status" value="1"/>
</dbReference>
<evidence type="ECO:0000259" key="2">
    <source>
        <dbReference type="PROSITE" id="PS50125"/>
    </source>
</evidence>
<feature type="transmembrane region" description="Helical" evidence="1">
    <location>
        <begin position="52"/>
        <end position="70"/>
    </location>
</feature>
<feature type="transmembrane region" description="Helical" evidence="1">
    <location>
        <begin position="91"/>
        <end position="113"/>
    </location>
</feature>
<evidence type="ECO:0000313" key="3">
    <source>
        <dbReference type="EMBL" id="MFH6985677.1"/>
    </source>
</evidence>
<dbReference type="InterPro" id="IPR001054">
    <property type="entry name" value="A/G_cyclase"/>
</dbReference>
<feature type="transmembrane region" description="Helical" evidence="1">
    <location>
        <begin position="119"/>
        <end position="137"/>
    </location>
</feature>
<keyword evidence="1" id="KW-0472">Membrane</keyword>
<dbReference type="PROSITE" id="PS50125">
    <property type="entry name" value="GUANYLATE_CYCLASE_2"/>
    <property type="match status" value="1"/>
</dbReference>
<name>A0ABW7NDX0_9BACT</name>
<keyword evidence="4" id="KW-1185">Reference proteome</keyword>
<dbReference type="SMART" id="SM00044">
    <property type="entry name" value="CYCc"/>
    <property type="match status" value="1"/>
</dbReference>
<feature type="domain" description="Guanylate cyclase" evidence="2">
    <location>
        <begin position="244"/>
        <end position="374"/>
    </location>
</feature>